<keyword evidence="2 8" id="KW-0645">Protease</keyword>
<dbReference type="RefSeq" id="WP_011044736.1">
    <property type="nucleotide sequence ID" value="NC_003910.7"/>
</dbReference>
<dbReference type="GO" id="GO:0016829">
    <property type="term" value="F:lyase activity"/>
    <property type="evidence" value="ECO:0007669"/>
    <property type="project" value="UniProtKB-KW"/>
</dbReference>
<evidence type="ECO:0000256" key="1">
    <source>
        <dbReference type="ARBA" id="ARBA00008136"/>
    </source>
</evidence>
<evidence type="ECO:0000256" key="2">
    <source>
        <dbReference type="ARBA" id="ARBA00022670"/>
    </source>
</evidence>
<gene>
    <name evidence="9" type="ordered locus">CPS_3992</name>
</gene>
<evidence type="ECO:0000256" key="7">
    <source>
        <dbReference type="ARBA" id="ARBA00023239"/>
    </source>
</evidence>
<name>Q47X20_COLP3</name>
<comment type="similarity">
    <text evidence="1 8">Belongs to the SOS response-associated peptidase family.</text>
</comment>
<evidence type="ECO:0000256" key="6">
    <source>
        <dbReference type="ARBA" id="ARBA00023125"/>
    </source>
</evidence>
<dbReference type="Proteomes" id="UP000000547">
    <property type="component" value="Chromosome"/>
</dbReference>
<dbReference type="GO" id="GO:0008233">
    <property type="term" value="F:peptidase activity"/>
    <property type="evidence" value="ECO:0007669"/>
    <property type="project" value="UniProtKB-KW"/>
</dbReference>
<dbReference type="HOGENOM" id="CLU_035990_6_3_6"/>
<dbReference type="GO" id="GO:0003697">
    <property type="term" value="F:single-stranded DNA binding"/>
    <property type="evidence" value="ECO:0007669"/>
    <property type="project" value="InterPro"/>
</dbReference>
<organism evidence="9 10">
    <name type="scientific">Colwellia psychrerythraea (strain 34H / ATCC BAA-681)</name>
    <name type="common">Vibrio psychroerythus</name>
    <dbReference type="NCBI Taxonomy" id="167879"/>
    <lineage>
        <taxon>Bacteria</taxon>
        <taxon>Pseudomonadati</taxon>
        <taxon>Pseudomonadota</taxon>
        <taxon>Gammaproteobacteria</taxon>
        <taxon>Alteromonadales</taxon>
        <taxon>Colwelliaceae</taxon>
        <taxon>Colwellia</taxon>
    </lineage>
</organism>
<keyword evidence="7" id="KW-0456">Lyase</keyword>
<protein>
    <recommendedName>
        <fullName evidence="8">Abasic site processing protein</fullName>
        <ecNumber evidence="8">3.4.-.-</ecNumber>
    </recommendedName>
</protein>
<dbReference type="Gene3D" id="3.90.1680.10">
    <property type="entry name" value="SOS response associated peptidase-like"/>
    <property type="match status" value="1"/>
</dbReference>
<dbReference type="EC" id="3.4.-.-" evidence="8"/>
<evidence type="ECO:0000256" key="8">
    <source>
        <dbReference type="RuleBase" id="RU364100"/>
    </source>
</evidence>
<dbReference type="SUPFAM" id="SSF143081">
    <property type="entry name" value="BB1717-like"/>
    <property type="match status" value="1"/>
</dbReference>
<keyword evidence="4 8" id="KW-0378">Hydrolase</keyword>
<dbReference type="GO" id="GO:0006508">
    <property type="term" value="P:proteolysis"/>
    <property type="evidence" value="ECO:0007669"/>
    <property type="project" value="UniProtKB-KW"/>
</dbReference>
<evidence type="ECO:0000313" key="9">
    <source>
        <dbReference type="EMBL" id="AAZ25209.1"/>
    </source>
</evidence>
<evidence type="ECO:0000256" key="4">
    <source>
        <dbReference type="ARBA" id="ARBA00022801"/>
    </source>
</evidence>
<reference evidence="9" key="1">
    <citation type="journal article" date="2005" name="Proc. Natl. Acad. Sci. U.S.A.">
        <title>The psychrophilic lifestyle as revealed by the genome sequence of Colwellia psychrerythraea 34H through genomic and proteomic analyses.</title>
        <authorList>
            <person name="Methe B.A."/>
            <person name="Nelson K.E."/>
            <person name="Deming J.W."/>
            <person name="Momen B."/>
            <person name="Melamud E."/>
            <person name="Zhang X."/>
            <person name="Moult J."/>
            <person name="Madupu R."/>
            <person name="Nelson W.C."/>
            <person name="Dodson R.J."/>
            <person name="Brinkac L.M."/>
            <person name="Daugherty S.C."/>
            <person name="Durkin A.S."/>
            <person name="DeBoy R.T."/>
            <person name="Kolonay J.F."/>
            <person name="Sullivan S.A."/>
            <person name="Zhou L."/>
            <person name="Davidsen T.M."/>
            <person name="Wu M."/>
            <person name="Huston A.L."/>
            <person name="Lewis M."/>
            <person name="Weaver B."/>
            <person name="Weidman J.F."/>
            <person name="Khouri H."/>
            <person name="Utterback T.R."/>
            <person name="Feldblyum T.V."/>
            <person name="Fraser C.M."/>
        </authorList>
    </citation>
    <scope>NUCLEOTIDE SEQUENCE [LARGE SCALE GENOMIC DNA]</scope>
    <source>
        <strain evidence="9">34H</strain>
    </source>
</reference>
<dbReference type="PANTHER" id="PTHR13604">
    <property type="entry name" value="DC12-RELATED"/>
    <property type="match status" value="1"/>
</dbReference>
<dbReference type="PANTHER" id="PTHR13604:SF0">
    <property type="entry name" value="ABASIC SITE PROCESSING PROTEIN HMCES"/>
    <property type="match status" value="1"/>
</dbReference>
<keyword evidence="5" id="KW-0190">Covalent protein-DNA linkage</keyword>
<dbReference type="Pfam" id="PF02586">
    <property type="entry name" value="SRAP"/>
    <property type="match status" value="1"/>
</dbReference>
<proteinExistence type="inferred from homology"/>
<dbReference type="InterPro" id="IPR003738">
    <property type="entry name" value="SRAP"/>
</dbReference>
<keyword evidence="6" id="KW-0238">DNA-binding</keyword>
<dbReference type="KEGG" id="cps:CPS_3992"/>
<dbReference type="InterPro" id="IPR036590">
    <property type="entry name" value="SRAP-like"/>
</dbReference>
<accession>Q47X20</accession>
<keyword evidence="3" id="KW-0227">DNA damage</keyword>
<sequence>MCGRMNFDNKHSKIISDFFGCDFSAASNNNLSPGQTVSTLVNRDINDHSNSVSNDEAAFQQLDSTWGIQPSWSKRLLINAQSETVLTKATFKDAIKTHRCLIPCAGWYEWRTEGDKKQKYLFSHVNDEPFLMAGIWYVKQNQSNNEALTPEPKQLVTLTTAPNDKCAEYHQRMPVIVLPQYRDYWFHSTAEQLSPLFEAIDQGYIKVTAA</sequence>
<evidence type="ECO:0000256" key="3">
    <source>
        <dbReference type="ARBA" id="ARBA00022763"/>
    </source>
</evidence>
<dbReference type="AlphaFoldDB" id="Q47X20"/>
<evidence type="ECO:0000256" key="5">
    <source>
        <dbReference type="ARBA" id="ARBA00023124"/>
    </source>
</evidence>
<dbReference type="EMBL" id="CP000083">
    <property type="protein sequence ID" value="AAZ25209.1"/>
    <property type="molecule type" value="Genomic_DNA"/>
</dbReference>
<evidence type="ECO:0000313" key="10">
    <source>
        <dbReference type="Proteomes" id="UP000000547"/>
    </source>
</evidence>
<dbReference type="GO" id="GO:0106300">
    <property type="term" value="P:protein-DNA covalent cross-linking repair"/>
    <property type="evidence" value="ECO:0007669"/>
    <property type="project" value="InterPro"/>
</dbReference>